<feature type="non-terminal residue" evidence="1">
    <location>
        <position position="1"/>
    </location>
</feature>
<dbReference type="Proteomes" id="UP000789706">
    <property type="component" value="Unassembled WGS sequence"/>
</dbReference>
<dbReference type="OrthoDB" id="2378594at2759"/>
<organism evidence="1 2">
    <name type="scientific">Diversispora eburnea</name>
    <dbReference type="NCBI Taxonomy" id="1213867"/>
    <lineage>
        <taxon>Eukaryota</taxon>
        <taxon>Fungi</taxon>
        <taxon>Fungi incertae sedis</taxon>
        <taxon>Mucoromycota</taxon>
        <taxon>Glomeromycotina</taxon>
        <taxon>Glomeromycetes</taxon>
        <taxon>Diversisporales</taxon>
        <taxon>Diversisporaceae</taxon>
        <taxon>Diversispora</taxon>
    </lineage>
</organism>
<evidence type="ECO:0000313" key="1">
    <source>
        <dbReference type="EMBL" id="CAG8642531.1"/>
    </source>
</evidence>
<accession>A0A9N9DKP3</accession>
<proteinExistence type="predicted"/>
<dbReference type="AlphaFoldDB" id="A0A9N9DKP3"/>
<evidence type="ECO:0000313" key="2">
    <source>
        <dbReference type="Proteomes" id="UP000789706"/>
    </source>
</evidence>
<feature type="non-terminal residue" evidence="1">
    <location>
        <position position="219"/>
    </location>
</feature>
<sequence>KTQGIHGKEIIQTRKVELTQFGCHTDGVKMLKKWQIREKNEEIYPNGPKYNIKLMDEKRWLKFAKLVTVEVYKLFNMERAKSIKTIKNSETFKKEERKLNMLNYSMEKIFSRNNTNNFEIREELKAESLVHQKIAKAKEKSETIKQIQKAIEKRWEDLKDNPKRMISSILDRPRKSIVMDRIVKETSDNNTIIITEGSEIKELVKEHFHNWTRKRTTDA</sequence>
<dbReference type="EMBL" id="CAJVPK010005174">
    <property type="protein sequence ID" value="CAG8642531.1"/>
    <property type="molecule type" value="Genomic_DNA"/>
</dbReference>
<protein>
    <submittedName>
        <fullName evidence="1">7481_t:CDS:1</fullName>
    </submittedName>
</protein>
<gene>
    <name evidence="1" type="ORF">DEBURN_LOCUS11211</name>
</gene>
<keyword evidence="2" id="KW-1185">Reference proteome</keyword>
<reference evidence="1" key="1">
    <citation type="submission" date="2021-06" db="EMBL/GenBank/DDBJ databases">
        <authorList>
            <person name="Kallberg Y."/>
            <person name="Tangrot J."/>
            <person name="Rosling A."/>
        </authorList>
    </citation>
    <scope>NUCLEOTIDE SEQUENCE</scope>
    <source>
        <strain evidence="1">AZ414A</strain>
    </source>
</reference>
<name>A0A9N9DKP3_9GLOM</name>
<comment type="caution">
    <text evidence="1">The sequence shown here is derived from an EMBL/GenBank/DDBJ whole genome shotgun (WGS) entry which is preliminary data.</text>
</comment>